<feature type="compositionally biased region" description="Basic and acidic residues" evidence="1">
    <location>
        <begin position="428"/>
        <end position="440"/>
    </location>
</feature>
<evidence type="ECO:0000313" key="3">
    <source>
        <dbReference type="Proteomes" id="UP000028837"/>
    </source>
</evidence>
<dbReference type="Proteomes" id="UP000028837">
    <property type="component" value="Unassembled WGS sequence"/>
</dbReference>
<feature type="compositionally biased region" description="Low complexity" evidence="1">
    <location>
        <begin position="391"/>
        <end position="405"/>
    </location>
</feature>
<feature type="region of interest" description="Disordered" evidence="1">
    <location>
        <begin position="1"/>
        <end position="23"/>
    </location>
</feature>
<feature type="compositionally biased region" description="Low complexity" evidence="1">
    <location>
        <begin position="764"/>
        <end position="774"/>
    </location>
</feature>
<sequence length="857" mass="91260">MSRAKLLFSQGDETNSEASHGQGRVFLSERSAMGDPRQPGALASGNTGHRATLRRPYCHVMLLCLLAGHAVISGAPRTQPPAGECQRFSLCGETDLFDWQQKRICRVPRFVERSSGGSPRCVNEPTPDSTEPALRSFLTGRACCTESLIPLSLAVRFPLLATPFSPALFLGAQAELLPSAATHSSGTVVTSGEVPSQAVDASPRLRPGKKNSESPGPRLSKHVQDSRAAENATQPETGAGDREPASEQEGYQSFAEGDPSPSEGRTDVHAEKSPSGKGEPQQRVNRLIVVDVYDAPASAASSYKAYGARPHVLRSSPSLRSGPELRAFNTTRDADFQKTVFEQLPSDGESRAHPFRGQQSPAGRRESLDVTHNADSGQGANVQLDKPRVDSSGSAAARTGRGPARASERPPSEAKITTALRAWPSSRDASEKSRSLDSRRATVGNGVPPRSLERAKLRASNRVKEAERGVVPHGRVPRPLTGAPSGLAGQQEQDEKRAAVLGRLEPKGDPNTPCEQASTALSTSETGMLPERANRKTGEAERSSATSEAKAGEATEPCTTELSSRPSSPSAAALGKVSGCSSEQLPGHPLKHSNSSGRHVHPNNASQRSQSAPPDRIVPGPASPGKTPRRRPSDRDGDGTPGGGRRLFRGWQHAFSRARLGGAFSLPEDPVANDWAPDNDPKRLGGAPLFDFSEQDLKRMGFETPMEQTPSPSQDADGNYRTLPSSMFLFAPGSRRGDPEAAASGQRDDEGKARGREDKPFGDLARNILANAARRGTDADEKNVNVTKAAGSPEESSRPPFPRLSSSEGGDQDALLFDDIMEAPTPTPSLLGQYLHLDNQALMDRSSQKSKKESSGV</sequence>
<feature type="compositionally biased region" description="Polar residues" evidence="1">
    <location>
        <begin position="185"/>
        <end position="194"/>
    </location>
</feature>
<feature type="compositionally biased region" description="Polar residues" evidence="1">
    <location>
        <begin position="592"/>
        <end position="612"/>
    </location>
</feature>
<comment type="caution">
    <text evidence="2">The sequence shown here is derived from an EMBL/GenBank/DDBJ whole genome shotgun (WGS) entry which is preliminary data.</text>
</comment>
<feature type="compositionally biased region" description="Polar residues" evidence="1">
    <location>
        <begin position="706"/>
        <end position="716"/>
    </location>
</feature>
<dbReference type="EMBL" id="AHZU02000718">
    <property type="protein sequence ID" value="KFG41075.1"/>
    <property type="molecule type" value="Genomic_DNA"/>
</dbReference>
<organism evidence="2 3">
    <name type="scientific">Toxoplasma gondii GAB2-2007-GAL-DOM2</name>
    <dbReference type="NCBI Taxonomy" id="1130820"/>
    <lineage>
        <taxon>Eukaryota</taxon>
        <taxon>Sar</taxon>
        <taxon>Alveolata</taxon>
        <taxon>Apicomplexa</taxon>
        <taxon>Conoidasida</taxon>
        <taxon>Coccidia</taxon>
        <taxon>Eucoccidiorida</taxon>
        <taxon>Eimeriorina</taxon>
        <taxon>Sarcocystidae</taxon>
        <taxon>Toxoplasma</taxon>
    </lineage>
</organism>
<feature type="region of interest" description="Disordered" evidence="1">
    <location>
        <begin position="313"/>
        <end position="650"/>
    </location>
</feature>
<feature type="compositionally biased region" description="Low complexity" evidence="1">
    <location>
        <begin position="563"/>
        <end position="573"/>
    </location>
</feature>
<feature type="compositionally biased region" description="Basic and acidic residues" evidence="1">
    <location>
        <begin position="493"/>
        <end position="508"/>
    </location>
</feature>
<protein>
    <submittedName>
        <fullName evidence="2">Uncharacterized protein</fullName>
    </submittedName>
</protein>
<reference evidence="2 3" key="1">
    <citation type="submission" date="2014-02" db="EMBL/GenBank/DDBJ databases">
        <authorList>
            <person name="Sibley D."/>
            <person name="Venepally P."/>
            <person name="Karamycheva S."/>
            <person name="Hadjithomas M."/>
            <person name="Khan A."/>
            <person name="Brunk B."/>
            <person name="Roos D."/>
            <person name="Caler E."/>
            <person name="Lorenzi H."/>
        </authorList>
    </citation>
    <scope>NUCLEOTIDE SEQUENCE [LARGE SCALE GENOMIC DNA]</scope>
    <source>
        <strain evidence="2 3">GAB2-2007-GAL-DOM2</strain>
    </source>
</reference>
<feature type="compositionally biased region" description="Basic and acidic residues" evidence="1">
    <location>
        <begin position="451"/>
        <end position="470"/>
    </location>
</feature>
<gene>
    <name evidence="2" type="ORF">TGDOM2_202010</name>
</gene>
<dbReference type="AlphaFoldDB" id="A0A086K9K7"/>
<accession>A0A086K9K7</accession>
<dbReference type="VEuPathDB" id="ToxoDB:TGDOM2_202010"/>
<evidence type="ECO:0000313" key="2">
    <source>
        <dbReference type="EMBL" id="KFG41075.1"/>
    </source>
</evidence>
<feature type="region of interest" description="Disordered" evidence="1">
    <location>
        <begin position="185"/>
        <end position="283"/>
    </location>
</feature>
<feature type="compositionally biased region" description="Basic and acidic residues" evidence="1">
    <location>
        <begin position="264"/>
        <end position="274"/>
    </location>
</feature>
<evidence type="ECO:0000256" key="1">
    <source>
        <dbReference type="SAM" id="MobiDB-lite"/>
    </source>
</evidence>
<dbReference type="OrthoDB" id="331384at2759"/>
<feature type="compositionally biased region" description="Basic and acidic residues" evidence="1">
    <location>
        <begin position="532"/>
        <end position="542"/>
    </location>
</feature>
<proteinExistence type="predicted"/>
<name>A0A086K9K7_TOXGO</name>
<feature type="region of interest" description="Disordered" evidence="1">
    <location>
        <begin position="702"/>
        <end position="831"/>
    </location>
</feature>
<feature type="compositionally biased region" description="Polar residues" evidence="1">
    <location>
        <begin position="513"/>
        <end position="526"/>
    </location>
</feature>
<feature type="compositionally biased region" description="Basic and acidic residues" evidence="1">
    <location>
        <begin position="746"/>
        <end position="761"/>
    </location>
</feature>
<feature type="region of interest" description="Disordered" evidence="1">
    <location>
        <begin position="663"/>
        <end position="689"/>
    </location>
</feature>